<evidence type="ECO:0000256" key="1">
    <source>
        <dbReference type="SAM" id="MobiDB-lite"/>
    </source>
</evidence>
<evidence type="ECO:0000313" key="4">
    <source>
        <dbReference type="Proteomes" id="UP000317178"/>
    </source>
</evidence>
<proteinExistence type="predicted"/>
<dbReference type="RefSeq" id="WP_144993633.1">
    <property type="nucleotide sequence ID" value="NZ_CP036281.1"/>
</dbReference>
<gene>
    <name evidence="3" type="ORF">Pla110_09140</name>
</gene>
<dbReference type="InterPro" id="IPR011990">
    <property type="entry name" value="TPR-like_helical_dom_sf"/>
</dbReference>
<organism evidence="3 4">
    <name type="scientific">Polystyrenella longa</name>
    <dbReference type="NCBI Taxonomy" id="2528007"/>
    <lineage>
        <taxon>Bacteria</taxon>
        <taxon>Pseudomonadati</taxon>
        <taxon>Planctomycetota</taxon>
        <taxon>Planctomycetia</taxon>
        <taxon>Planctomycetales</taxon>
        <taxon>Planctomycetaceae</taxon>
        <taxon>Polystyrenella</taxon>
    </lineage>
</organism>
<evidence type="ECO:0000313" key="3">
    <source>
        <dbReference type="EMBL" id="QDU79209.1"/>
    </source>
</evidence>
<dbReference type="Proteomes" id="UP000317178">
    <property type="component" value="Chromosome"/>
</dbReference>
<feature type="compositionally biased region" description="Basic and acidic residues" evidence="1">
    <location>
        <begin position="285"/>
        <end position="301"/>
    </location>
</feature>
<dbReference type="Gene3D" id="1.25.40.10">
    <property type="entry name" value="Tetratricopeptide repeat domain"/>
    <property type="match status" value="1"/>
</dbReference>
<keyword evidence="2" id="KW-0472">Membrane</keyword>
<keyword evidence="2" id="KW-1133">Transmembrane helix</keyword>
<feature type="region of interest" description="Disordered" evidence="1">
    <location>
        <begin position="211"/>
        <end position="339"/>
    </location>
</feature>
<feature type="compositionally biased region" description="Low complexity" evidence="1">
    <location>
        <begin position="257"/>
        <end position="268"/>
    </location>
</feature>
<protein>
    <submittedName>
        <fullName evidence="3">Uncharacterized protein</fullName>
    </submittedName>
</protein>
<feature type="transmembrane region" description="Helical" evidence="2">
    <location>
        <begin position="29"/>
        <end position="49"/>
    </location>
</feature>
<keyword evidence="4" id="KW-1185">Reference proteome</keyword>
<dbReference type="EMBL" id="CP036281">
    <property type="protein sequence ID" value="QDU79209.1"/>
    <property type="molecule type" value="Genomic_DNA"/>
</dbReference>
<dbReference type="OrthoDB" id="265362at2"/>
<accession>A0A518CIZ6</accession>
<dbReference type="KEGG" id="plon:Pla110_09140"/>
<sequence length="339" mass="36315">MKSEERHHLKENDLQNLLVKTKPFLEKNLSMIVAVGLAIVIAAVVWLWMHRPPSSETASAASGMLTAYTQQDYGSIASDSRYKDTQIGYWASVKEADALLANGVILMFSDRAGAVSDLKQALENYNLILEKSSDKELRELSLYGKGCTLEALCDGDTTEAVETFEIFVNEFGETSVYTPDAVRRAQRLKKPNVQAMYKWMAENAGKPIAEQRPLDGMLNNPLEGLLSPGGSVPGATVPGATVPDASAPTGPQMTPQSPAKAETATPEEPASEDSTPAEPVTEDPAAEKPVTEEPATEEPKPAESTPEESASEEAKPAEATETAAETSAEEVPAEPAQPE</sequence>
<dbReference type="AlphaFoldDB" id="A0A518CIZ6"/>
<name>A0A518CIZ6_9PLAN</name>
<keyword evidence="2" id="KW-0812">Transmembrane</keyword>
<evidence type="ECO:0000256" key="2">
    <source>
        <dbReference type="SAM" id="Phobius"/>
    </source>
</evidence>
<reference evidence="3 4" key="1">
    <citation type="submission" date="2019-02" db="EMBL/GenBank/DDBJ databases">
        <title>Deep-cultivation of Planctomycetes and their phenomic and genomic characterization uncovers novel biology.</title>
        <authorList>
            <person name="Wiegand S."/>
            <person name="Jogler M."/>
            <person name="Boedeker C."/>
            <person name="Pinto D."/>
            <person name="Vollmers J."/>
            <person name="Rivas-Marin E."/>
            <person name="Kohn T."/>
            <person name="Peeters S.H."/>
            <person name="Heuer A."/>
            <person name="Rast P."/>
            <person name="Oberbeckmann S."/>
            <person name="Bunk B."/>
            <person name="Jeske O."/>
            <person name="Meyerdierks A."/>
            <person name="Storesund J.E."/>
            <person name="Kallscheuer N."/>
            <person name="Luecker S."/>
            <person name="Lage O.M."/>
            <person name="Pohl T."/>
            <person name="Merkel B.J."/>
            <person name="Hornburger P."/>
            <person name="Mueller R.-W."/>
            <person name="Bruemmer F."/>
            <person name="Labrenz M."/>
            <person name="Spormann A.M."/>
            <person name="Op den Camp H."/>
            <person name="Overmann J."/>
            <person name="Amann R."/>
            <person name="Jetten M.S.M."/>
            <person name="Mascher T."/>
            <person name="Medema M.H."/>
            <person name="Devos D.P."/>
            <person name="Kaster A.-K."/>
            <person name="Ovreas L."/>
            <person name="Rohde M."/>
            <person name="Galperin M.Y."/>
            <person name="Jogler C."/>
        </authorList>
    </citation>
    <scope>NUCLEOTIDE SEQUENCE [LARGE SCALE GENOMIC DNA]</scope>
    <source>
        <strain evidence="3 4">Pla110</strain>
    </source>
</reference>